<reference evidence="10" key="2">
    <citation type="journal article" date="2021" name="PeerJ">
        <title>Extensive microbial diversity within the chicken gut microbiome revealed by metagenomics and culture.</title>
        <authorList>
            <person name="Gilroy R."/>
            <person name="Ravi A."/>
            <person name="Getino M."/>
            <person name="Pursley I."/>
            <person name="Horton D.L."/>
            <person name="Alikhan N.F."/>
            <person name="Baker D."/>
            <person name="Gharbi K."/>
            <person name="Hall N."/>
            <person name="Watson M."/>
            <person name="Adriaenssens E.M."/>
            <person name="Foster-Nyarko E."/>
            <person name="Jarju S."/>
            <person name="Secka A."/>
            <person name="Antonio M."/>
            <person name="Oren A."/>
            <person name="Chaudhuri R.R."/>
            <person name="La Ragione R."/>
            <person name="Hildebrand F."/>
            <person name="Pallen M.J."/>
        </authorList>
    </citation>
    <scope>NUCLEOTIDE SEQUENCE</scope>
    <source>
        <strain evidence="10">ChiSjej5B23-6657</strain>
    </source>
</reference>
<evidence type="ECO:0000256" key="4">
    <source>
        <dbReference type="ARBA" id="ARBA00023125"/>
    </source>
</evidence>
<dbReference type="PROSITE" id="PS51898">
    <property type="entry name" value="TYR_RECOMBINASE"/>
    <property type="match status" value="1"/>
</dbReference>
<organism evidence="10 11">
    <name type="scientific">Candidatus Pullilachnospira gallistercoris</name>
    <dbReference type="NCBI Taxonomy" id="2840911"/>
    <lineage>
        <taxon>Bacteria</taxon>
        <taxon>Bacillati</taxon>
        <taxon>Bacillota</taxon>
        <taxon>Clostridia</taxon>
        <taxon>Lachnospirales</taxon>
        <taxon>Lachnospiraceae</taxon>
        <taxon>Lachnospiraceae incertae sedis</taxon>
        <taxon>Candidatus Pullilachnospira</taxon>
    </lineage>
</organism>
<dbReference type="GO" id="GO:0015074">
    <property type="term" value="P:DNA integration"/>
    <property type="evidence" value="ECO:0007669"/>
    <property type="project" value="UniProtKB-KW"/>
</dbReference>
<dbReference type="InterPro" id="IPR044068">
    <property type="entry name" value="CB"/>
</dbReference>
<evidence type="ECO:0000256" key="5">
    <source>
        <dbReference type="ARBA" id="ARBA00023172"/>
    </source>
</evidence>
<evidence type="ECO:0000256" key="6">
    <source>
        <dbReference type="PROSITE-ProRule" id="PRU01248"/>
    </source>
</evidence>
<dbReference type="InterPro" id="IPR002104">
    <property type="entry name" value="Integrase_catalytic"/>
</dbReference>
<dbReference type="GO" id="GO:0006310">
    <property type="term" value="P:DNA recombination"/>
    <property type="evidence" value="ECO:0007669"/>
    <property type="project" value="UniProtKB-KW"/>
</dbReference>
<dbReference type="InterPro" id="IPR011010">
    <property type="entry name" value="DNA_brk_join_enz"/>
</dbReference>
<evidence type="ECO:0000313" key="11">
    <source>
        <dbReference type="Proteomes" id="UP000823912"/>
    </source>
</evidence>
<dbReference type="AlphaFoldDB" id="A0A9D1E8W9"/>
<dbReference type="PANTHER" id="PTHR30349:SF91">
    <property type="entry name" value="INTA PROTEIN"/>
    <property type="match status" value="1"/>
</dbReference>
<dbReference type="Gene3D" id="1.10.443.10">
    <property type="entry name" value="Intergrase catalytic core"/>
    <property type="match status" value="1"/>
</dbReference>
<dbReference type="GO" id="GO:0003677">
    <property type="term" value="F:DNA binding"/>
    <property type="evidence" value="ECO:0007669"/>
    <property type="project" value="UniProtKB-UniRule"/>
</dbReference>
<evidence type="ECO:0000256" key="7">
    <source>
        <dbReference type="SAM" id="MobiDB-lite"/>
    </source>
</evidence>
<evidence type="ECO:0000256" key="2">
    <source>
        <dbReference type="ARBA" id="ARBA00008857"/>
    </source>
</evidence>
<proteinExistence type="inferred from homology"/>
<dbReference type="EMBL" id="DVHM01000051">
    <property type="protein sequence ID" value="HIR70288.1"/>
    <property type="molecule type" value="Genomic_DNA"/>
</dbReference>
<evidence type="ECO:0000259" key="9">
    <source>
        <dbReference type="PROSITE" id="PS51900"/>
    </source>
</evidence>
<accession>A0A9D1E8W9</accession>
<evidence type="ECO:0000256" key="1">
    <source>
        <dbReference type="ARBA" id="ARBA00003283"/>
    </source>
</evidence>
<feature type="domain" description="Core-binding (CB)" evidence="9">
    <location>
        <begin position="59"/>
        <end position="163"/>
    </location>
</feature>
<keyword evidence="3" id="KW-0229">DNA integration</keyword>
<feature type="domain" description="Tyr recombinase" evidence="8">
    <location>
        <begin position="176"/>
        <end position="411"/>
    </location>
</feature>
<comment type="function">
    <text evidence="1">Site-specific tyrosine recombinase, which acts by catalyzing the cutting and rejoining of the recombining DNA molecules.</text>
</comment>
<dbReference type="CDD" id="cd01189">
    <property type="entry name" value="INT_ICEBs1_C_like"/>
    <property type="match status" value="1"/>
</dbReference>
<dbReference type="InterPro" id="IPR013762">
    <property type="entry name" value="Integrase-like_cat_sf"/>
</dbReference>
<dbReference type="PANTHER" id="PTHR30349">
    <property type="entry name" value="PHAGE INTEGRASE-RELATED"/>
    <property type="match status" value="1"/>
</dbReference>
<comment type="similarity">
    <text evidence="2">Belongs to the 'phage' integrase family.</text>
</comment>
<comment type="caution">
    <text evidence="10">The sequence shown here is derived from an EMBL/GenBank/DDBJ whole genome shotgun (WGS) entry which is preliminary data.</text>
</comment>
<dbReference type="InterPro" id="IPR050090">
    <property type="entry name" value="Tyrosine_recombinase_XerCD"/>
</dbReference>
<dbReference type="InterPro" id="IPR010998">
    <property type="entry name" value="Integrase_recombinase_N"/>
</dbReference>
<feature type="region of interest" description="Disordered" evidence="7">
    <location>
        <begin position="418"/>
        <end position="440"/>
    </location>
</feature>
<keyword evidence="5" id="KW-0233">DNA recombination</keyword>
<dbReference type="PROSITE" id="PS51900">
    <property type="entry name" value="CB"/>
    <property type="match status" value="1"/>
</dbReference>
<dbReference type="Gene3D" id="1.10.150.130">
    <property type="match status" value="1"/>
</dbReference>
<evidence type="ECO:0000259" key="8">
    <source>
        <dbReference type="PROSITE" id="PS51898"/>
    </source>
</evidence>
<evidence type="ECO:0000256" key="3">
    <source>
        <dbReference type="ARBA" id="ARBA00022908"/>
    </source>
</evidence>
<dbReference type="SUPFAM" id="SSF56349">
    <property type="entry name" value="DNA breaking-rejoining enzymes"/>
    <property type="match status" value="1"/>
</dbReference>
<name>A0A9D1E8W9_9FIRM</name>
<evidence type="ECO:0000313" key="10">
    <source>
        <dbReference type="EMBL" id="HIR70288.1"/>
    </source>
</evidence>
<reference evidence="10" key="1">
    <citation type="submission" date="2020-10" db="EMBL/GenBank/DDBJ databases">
        <authorList>
            <person name="Gilroy R."/>
        </authorList>
    </citation>
    <scope>NUCLEOTIDE SEQUENCE</scope>
    <source>
        <strain evidence="10">ChiSjej5B23-6657</strain>
    </source>
</reference>
<protein>
    <submittedName>
        <fullName evidence="10">Site-specific integrase</fullName>
    </submittedName>
</protein>
<dbReference type="Proteomes" id="UP000823912">
    <property type="component" value="Unassembled WGS sequence"/>
</dbReference>
<dbReference type="Pfam" id="PF00589">
    <property type="entry name" value="Phage_integrase"/>
    <property type="match status" value="1"/>
</dbReference>
<gene>
    <name evidence="10" type="ORF">IAA55_03295</name>
</gene>
<sequence length="466" mass="53481">MASIMKRGSAYSVRYTYTDHRGKKHEGWESFKTKQEATERKITIEKELQDGTFLIPDSMTVQELLEKWIPIQSSKHKWSPKTYTQTTAMVQNLIAPYIGQRKIQDLRTFDIEQFYATLSQTPCGQYIHGEKQKLSPAQQKRLLSSTSIREVHTFLKTAFSYAVEWDLIRKSPLPREAPKINTEERTIWDEHTMLAALQSIQHPALHLAVHLSLILSLREGEILGLQPKDLDFKAANGRGTITINKTMQRAYKDALTKIDPAQIYQTFPDRREGSKSSLILKRTKTQKSNRVLYMTKPLKEELLAWLEKLKQDEQSVPEKYSNCGQLFRLPDGLPIAPDVLTKWYRQWRGEHPEFEKIVFHGLRHSSATYQLLQSGGDFKSVQGNTGHATAATLMDTYAHTQDKPRIELAEKIEANFYKQDISGSDPSGPEENKKPEATNITGPVILEAVRQMSPDERRELIRLLFA</sequence>
<dbReference type="InterPro" id="IPR004107">
    <property type="entry name" value="Integrase_SAM-like_N"/>
</dbReference>
<keyword evidence="4 6" id="KW-0238">DNA-binding</keyword>
<dbReference type="Pfam" id="PF14659">
    <property type="entry name" value="Phage_int_SAM_3"/>
    <property type="match status" value="1"/>
</dbReference>